<evidence type="ECO:0000256" key="1">
    <source>
        <dbReference type="SAM" id="MobiDB-lite"/>
    </source>
</evidence>
<proteinExistence type="predicted"/>
<dbReference type="EMBL" id="WJBU01000030">
    <property type="protein sequence ID" value="MRD49687.1"/>
    <property type="molecule type" value="Genomic_DNA"/>
</dbReference>
<protein>
    <submittedName>
        <fullName evidence="2">Uncharacterized protein</fullName>
    </submittedName>
</protein>
<feature type="region of interest" description="Disordered" evidence="1">
    <location>
        <begin position="95"/>
        <end position="119"/>
    </location>
</feature>
<keyword evidence="3" id="KW-1185">Reference proteome</keyword>
<feature type="compositionally biased region" description="Basic and acidic residues" evidence="1">
    <location>
        <begin position="107"/>
        <end position="119"/>
    </location>
</feature>
<dbReference type="RefSeq" id="WP_153586981.1">
    <property type="nucleotide sequence ID" value="NZ_WJBU01000030.1"/>
</dbReference>
<name>A0A844BE23_9BURK</name>
<dbReference type="Proteomes" id="UP000487350">
    <property type="component" value="Unassembled WGS sequence"/>
</dbReference>
<gene>
    <name evidence="2" type="ORF">GHT07_20650</name>
</gene>
<organism evidence="2 3">
    <name type="scientific">Caenimonas koreensis DSM 17982</name>
    <dbReference type="NCBI Taxonomy" id="1121255"/>
    <lineage>
        <taxon>Bacteria</taxon>
        <taxon>Pseudomonadati</taxon>
        <taxon>Pseudomonadota</taxon>
        <taxon>Betaproteobacteria</taxon>
        <taxon>Burkholderiales</taxon>
        <taxon>Comamonadaceae</taxon>
        <taxon>Caenimonas</taxon>
    </lineage>
</organism>
<comment type="caution">
    <text evidence="2">The sequence shown here is derived from an EMBL/GenBank/DDBJ whole genome shotgun (WGS) entry which is preliminary data.</text>
</comment>
<sequence length="223" mass="24604">MDHPTSTRRAQRQQRRCSANPLLALPAVQRVRMLPLPVRLALGELLTELELDCAHRAQHSWAKHKAPVAAYFVAVATFTRHLRQRAVLPDHPACLRRATGDPPTAKKPVDPGTDRSAREDVRNPVLALPAVARLRDLPAPARATLAEALRAFQAECARLAQRDWAERRCASAALHKAAAVYAGHIRRAMIRPAARENVTGWKATPTPTVAAPSRRLLLPRVFA</sequence>
<dbReference type="AlphaFoldDB" id="A0A844BE23"/>
<evidence type="ECO:0000313" key="3">
    <source>
        <dbReference type="Proteomes" id="UP000487350"/>
    </source>
</evidence>
<reference evidence="2 3" key="1">
    <citation type="submission" date="2019-11" db="EMBL/GenBank/DDBJ databases">
        <title>Caenimonas koreensis gen. nov., sp. nov., isolated from activated sludge.</title>
        <authorList>
            <person name="Seung H.R."/>
        </authorList>
    </citation>
    <scope>NUCLEOTIDE SEQUENCE [LARGE SCALE GENOMIC DNA]</scope>
    <source>
        <strain evidence="2 3">EMB320</strain>
    </source>
</reference>
<evidence type="ECO:0000313" key="2">
    <source>
        <dbReference type="EMBL" id="MRD49687.1"/>
    </source>
</evidence>
<accession>A0A844BE23</accession>